<dbReference type="Proteomes" id="UP000319525">
    <property type="component" value="Unassembled WGS sequence"/>
</dbReference>
<evidence type="ECO:0000313" key="4">
    <source>
        <dbReference type="Proteomes" id="UP000319525"/>
    </source>
</evidence>
<protein>
    <submittedName>
        <fullName evidence="3">Uncharacterized protein</fullName>
    </submittedName>
</protein>
<dbReference type="EMBL" id="BJML01000023">
    <property type="protein sequence ID" value="GEB47446.1"/>
    <property type="molecule type" value="Genomic_DNA"/>
</dbReference>
<evidence type="ECO:0000259" key="2">
    <source>
        <dbReference type="Pfam" id="PF25547"/>
    </source>
</evidence>
<reference evidence="3 4" key="1">
    <citation type="submission" date="2019-06" db="EMBL/GenBank/DDBJ databases">
        <title>Whole genome shotgun sequence of Microbacterium testaceum NBRC 12675.</title>
        <authorList>
            <person name="Hosoyama A."/>
            <person name="Uohara A."/>
            <person name="Ohji S."/>
            <person name="Ichikawa N."/>
        </authorList>
    </citation>
    <scope>NUCLEOTIDE SEQUENCE [LARGE SCALE GENOMIC DNA]</scope>
    <source>
        <strain evidence="3 4">NBRC 12675</strain>
    </source>
</reference>
<feature type="domain" description="CdiA toxin EC869-like" evidence="1">
    <location>
        <begin position="359"/>
        <end position="464"/>
    </location>
</feature>
<dbReference type="GO" id="GO:0004530">
    <property type="term" value="F:deoxyribonuclease I activity"/>
    <property type="evidence" value="ECO:0007669"/>
    <property type="project" value="InterPro"/>
</dbReference>
<dbReference type="RefSeq" id="WP_141378451.1">
    <property type="nucleotide sequence ID" value="NZ_BJML01000023.1"/>
</dbReference>
<dbReference type="InterPro" id="IPR033799">
    <property type="entry name" value="CdiA_EC869-like"/>
</dbReference>
<evidence type="ECO:0000313" key="3">
    <source>
        <dbReference type="EMBL" id="GEB47446.1"/>
    </source>
</evidence>
<dbReference type="GeneID" id="57146060"/>
<dbReference type="Gene3D" id="3.40.1350.110">
    <property type="match status" value="1"/>
</dbReference>
<dbReference type="OrthoDB" id="4504727at2"/>
<evidence type="ECO:0000259" key="1">
    <source>
        <dbReference type="Pfam" id="PF21111"/>
    </source>
</evidence>
<dbReference type="CDD" id="cd13444">
    <property type="entry name" value="CDI_toxin_EC869_like"/>
    <property type="match status" value="1"/>
</dbReference>
<name>A0A4Y3QPQ3_MICTE</name>
<feature type="domain" description="Outer membrane channel protein CpnT-like N-terminal" evidence="2">
    <location>
        <begin position="140"/>
        <end position="255"/>
    </location>
</feature>
<sequence length="468" mass="48268">MLITVDPDAWYAASTKFGANVARTLSDAESALGATLADSGRIAGNDPSGAAWAQAYDQTAPAVAQAINDAVAAALTVSGLLRQTGLNHASADADSNALGAMLQAPIAVDAPAFGVCVSVPSVAGGSLGPPNGWLDIQKYVAVIWPDGDPTKLRALALAWRDCATTLESAWPSISSALTALADEESPEVDSARGVCITVGDSLTDIAAQARAIADSAETLARHIDDAQNELRKQVALFLAETAAIEAIALAAGAATDGAGLLVGHGVAVFNASKYTVRFVEIVVRLAEGARAAAAGLAWRSLDATSDGLRAIAARMPSVAATASVTGAAEKLTALADKLAKSPWPFGPSPRGFAIEARLGGNLPASFPTIDRFNDATGVATSIKSIDLASKTYLVPSRLRGTLRGYIDRLAEFKGATWGGREIDDIAIQGRELQLAVPRTATAEQQAVLNSMKDYALEKGVRLTVEVIR</sequence>
<dbReference type="AlphaFoldDB" id="A0A4Y3QPQ3"/>
<organism evidence="3 4">
    <name type="scientific">Microbacterium testaceum</name>
    <name type="common">Aureobacterium testaceum</name>
    <name type="synonym">Brevibacterium testaceum</name>
    <dbReference type="NCBI Taxonomy" id="2033"/>
    <lineage>
        <taxon>Bacteria</taxon>
        <taxon>Bacillati</taxon>
        <taxon>Actinomycetota</taxon>
        <taxon>Actinomycetes</taxon>
        <taxon>Micrococcales</taxon>
        <taxon>Microbacteriaceae</taxon>
        <taxon>Microbacterium</taxon>
    </lineage>
</organism>
<accession>A0A4Y3QPQ3</accession>
<dbReference type="Pfam" id="PF21111">
    <property type="entry name" value="CDI_toxin_EC869_like"/>
    <property type="match status" value="1"/>
</dbReference>
<comment type="caution">
    <text evidence="3">The sequence shown here is derived from an EMBL/GenBank/DDBJ whole genome shotgun (WGS) entry which is preliminary data.</text>
</comment>
<dbReference type="InterPro" id="IPR057746">
    <property type="entry name" value="CpnT-like_N"/>
</dbReference>
<gene>
    <name evidence="3" type="ORF">MTE01_33910</name>
</gene>
<proteinExistence type="predicted"/>
<dbReference type="Pfam" id="PF25547">
    <property type="entry name" value="WXG100_2"/>
    <property type="match status" value="1"/>
</dbReference>